<dbReference type="Ensembl" id="ENSGGOT00000048230.1">
    <property type="protein sequence ID" value="ENSGGOP00000034277.1"/>
    <property type="gene ID" value="ENSGGOG00000042084.1"/>
</dbReference>
<evidence type="ECO:0000313" key="1">
    <source>
        <dbReference type="Ensembl" id="ENSGGOP00000034277.1"/>
    </source>
</evidence>
<reference evidence="2" key="1">
    <citation type="submission" date="2011-05" db="EMBL/GenBank/DDBJ databases">
        <title>Insights into the evolution of the great apes provided by the gorilla genome.</title>
        <authorList>
            <person name="Scally A."/>
        </authorList>
    </citation>
    <scope>NUCLEOTIDE SEQUENCE [LARGE SCALE GENOMIC DNA]</scope>
</reference>
<keyword evidence="2" id="KW-1185">Reference proteome</keyword>
<reference evidence="1" key="3">
    <citation type="submission" date="2025-08" db="UniProtKB">
        <authorList>
            <consortium name="Ensembl"/>
        </authorList>
    </citation>
    <scope>IDENTIFICATION</scope>
</reference>
<name>A0A2I2YHK5_GORGO</name>
<reference evidence="1 2" key="2">
    <citation type="journal article" date="2012" name="Nature">
        <title>Insights into hominid evolution from the gorilla genome sequence.</title>
        <authorList>
            <person name="Scally A."/>
            <person name="Dutheil J.Y."/>
            <person name="Hillier L.W."/>
            <person name="Jordan G.E."/>
            <person name="Goodhead I."/>
            <person name="Herrero J."/>
            <person name="Hobolth A."/>
            <person name="Lappalainen T."/>
            <person name="Mailund T."/>
            <person name="Marques-Bonet T."/>
            <person name="McCarthy S."/>
            <person name="Montgomery S.H."/>
            <person name="Schwalie P.C."/>
            <person name="Tang Y.A."/>
            <person name="Ward M.C."/>
            <person name="Xue Y."/>
            <person name="Yngvadottir B."/>
            <person name="Alkan C."/>
            <person name="Andersen L.N."/>
            <person name="Ayub Q."/>
            <person name="Ball E.V."/>
            <person name="Beal K."/>
            <person name="Bradley B.J."/>
            <person name="Chen Y."/>
            <person name="Clee C.M."/>
            <person name="Fitzgerald S."/>
            <person name="Graves T.A."/>
            <person name="Gu Y."/>
            <person name="Heath P."/>
            <person name="Heger A."/>
            <person name="Karakoc E."/>
            <person name="Kolb-Kokocinski A."/>
            <person name="Laird G.K."/>
            <person name="Lunter G."/>
            <person name="Meader S."/>
            <person name="Mort M."/>
            <person name="Mullikin J.C."/>
            <person name="Munch K."/>
            <person name="O'Connor T.D."/>
            <person name="Phillips A.D."/>
            <person name="Prado-Martinez J."/>
            <person name="Rogers A.S."/>
            <person name="Sajjadian S."/>
            <person name="Schmidt D."/>
            <person name="Shaw K."/>
            <person name="Simpson J.T."/>
            <person name="Stenson P.D."/>
            <person name="Turner D.J."/>
            <person name="Vigilant L."/>
            <person name="Vilella A.J."/>
            <person name="Whitener W."/>
            <person name="Zhu B."/>
            <person name="Cooper D.N."/>
            <person name="de Jong P."/>
            <person name="Dermitzakis E.T."/>
            <person name="Eichler E.E."/>
            <person name="Flicek P."/>
            <person name="Goldman N."/>
            <person name="Mundy N.I."/>
            <person name="Ning Z."/>
            <person name="Odom D.T."/>
            <person name="Ponting C.P."/>
            <person name="Quail M.A."/>
            <person name="Ryder O.A."/>
            <person name="Searle S.M."/>
            <person name="Warren W.C."/>
            <person name="Wilson R.K."/>
            <person name="Schierup M.H."/>
            <person name="Rogers J."/>
            <person name="Tyler-Smith C."/>
            <person name="Durbin R."/>
        </authorList>
    </citation>
    <scope>NUCLEOTIDE SEQUENCE [LARGE SCALE GENOMIC DNA]</scope>
</reference>
<dbReference type="AlphaFoldDB" id="A0A2I2YHK5"/>
<sequence length="53" mass="5842">MGPLTYPQGSGRGIGHWQEDWEEKVLEANSECHQRAVHPCGVRLCLGHGLAMV</sequence>
<proteinExistence type="predicted"/>
<accession>A0A2I2YHK5</accession>
<dbReference type="InParanoid" id="A0A2I2YHK5"/>
<evidence type="ECO:0000313" key="2">
    <source>
        <dbReference type="Proteomes" id="UP000001519"/>
    </source>
</evidence>
<protein>
    <submittedName>
        <fullName evidence="1">Uncharacterized protein</fullName>
    </submittedName>
</protein>
<dbReference type="EMBL" id="CABD030069738">
    <property type="status" value="NOT_ANNOTATED_CDS"/>
    <property type="molecule type" value="Genomic_DNA"/>
</dbReference>
<organism evidence="1 2">
    <name type="scientific">Gorilla gorilla gorilla</name>
    <name type="common">Western lowland gorilla</name>
    <dbReference type="NCBI Taxonomy" id="9595"/>
    <lineage>
        <taxon>Eukaryota</taxon>
        <taxon>Metazoa</taxon>
        <taxon>Chordata</taxon>
        <taxon>Craniata</taxon>
        <taxon>Vertebrata</taxon>
        <taxon>Euteleostomi</taxon>
        <taxon>Mammalia</taxon>
        <taxon>Eutheria</taxon>
        <taxon>Euarchontoglires</taxon>
        <taxon>Primates</taxon>
        <taxon>Haplorrhini</taxon>
        <taxon>Catarrhini</taxon>
        <taxon>Hominidae</taxon>
        <taxon>Gorilla</taxon>
    </lineage>
</organism>
<dbReference type="OMA" id="MGPLTYP"/>
<reference evidence="1" key="4">
    <citation type="submission" date="2025-09" db="UniProtKB">
        <authorList>
            <consortium name="Ensembl"/>
        </authorList>
    </citation>
    <scope>IDENTIFICATION</scope>
</reference>
<dbReference type="Proteomes" id="UP000001519">
    <property type="component" value="Chromosome 10"/>
</dbReference>
<dbReference type="Bgee" id="ENSGGOG00000042084">
    <property type="expression patterns" value="Expressed in prefrontal cortex"/>
</dbReference>